<reference evidence="3 4" key="1">
    <citation type="journal article" date="2023" name="Hortic Res">
        <title>Pangenome of water caltrop reveals structural variations and asymmetric subgenome divergence after allopolyploidization.</title>
        <authorList>
            <person name="Zhang X."/>
            <person name="Chen Y."/>
            <person name="Wang L."/>
            <person name="Yuan Y."/>
            <person name="Fang M."/>
            <person name="Shi L."/>
            <person name="Lu R."/>
            <person name="Comes H.P."/>
            <person name="Ma Y."/>
            <person name="Chen Y."/>
            <person name="Huang G."/>
            <person name="Zhou Y."/>
            <person name="Zheng Z."/>
            <person name="Qiu Y."/>
        </authorList>
    </citation>
    <scope>NUCLEOTIDE SEQUENCE [LARGE SCALE GENOMIC DNA]</scope>
    <source>
        <strain evidence="3">F231</strain>
    </source>
</reference>
<dbReference type="GO" id="GO:0003723">
    <property type="term" value="F:RNA binding"/>
    <property type="evidence" value="ECO:0007669"/>
    <property type="project" value="InterPro"/>
</dbReference>
<comment type="caution">
    <text evidence="3">The sequence shown here is derived from an EMBL/GenBank/DDBJ whole genome shotgun (WGS) entry which is preliminary data.</text>
</comment>
<dbReference type="FunFam" id="1.25.40.10:FF:000442">
    <property type="entry name" value="Pentatricopeptide repeat-containing protein At3g49710"/>
    <property type="match status" value="1"/>
</dbReference>
<dbReference type="AlphaFoldDB" id="A0AAN7M9K0"/>
<dbReference type="InterPro" id="IPR011990">
    <property type="entry name" value="TPR-like_helical_dom_sf"/>
</dbReference>
<dbReference type="GO" id="GO:0009451">
    <property type="term" value="P:RNA modification"/>
    <property type="evidence" value="ECO:0007669"/>
    <property type="project" value="InterPro"/>
</dbReference>
<keyword evidence="1" id="KW-0677">Repeat</keyword>
<protein>
    <recommendedName>
        <fullName evidence="5">Pentatricopeptide repeat-containing protein</fullName>
    </recommendedName>
</protein>
<dbReference type="PANTHER" id="PTHR47926:SF342">
    <property type="entry name" value="TETRATRICOPEPTIDE-LIKE HELICAL DOMAIN-CONTAINING PROTEIN-RELATED"/>
    <property type="match status" value="1"/>
</dbReference>
<feature type="repeat" description="PPR" evidence="2">
    <location>
        <begin position="307"/>
        <end position="341"/>
    </location>
</feature>
<evidence type="ECO:0000313" key="4">
    <source>
        <dbReference type="Proteomes" id="UP001346149"/>
    </source>
</evidence>
<dbReference type="SUPFAM" id="SSF48452">
    <property type="entry name" value="TPR-like"/>
    <property type="match status" value="1"/>
</dbReference>
<keyword evidence="4" id="KW-1185">Reference proteome</keyword>
<dbReference type="Pfam" id="PF20431">
    <property type="entry name" value="E_motif"/>
    <property type="match status" value="1"/>
</dbReference>
<dbReference type="InterPro" id="IPR002885">
    <property type="entry name" value="PPR_rpt"/>
</dbReference>
<dbReference type="InterPro" id="IPR046960">
    <property type="entry name" value="PPR_At4g14850-like_plant"/>
</dbReference>
<dbReference type="InterPro" id="IPR046848">
    <property type="entry name" value="E_motif"/>
</dbReference>
<dbReference type="FunFam" id="1.25.40.10:FF:002091">
    <property type="entry name" value="Pentatricopeptide repeat-containing protein At4g08210"/>
    <property type="match status" value="1"/>
</dbReference>
<evidence type="ECO:0000256" key="1">
    <source>
        <dbReference type="ARBA" id="ARBA00022737"/>
    </source>
</evidence>
<dbReference type="Pfam" id="PF01535">
    <property type="entry name" value="PPR"/>
    <property type="match status" value="8"/>
</dbReference>
<accession>A0AAN7M9K0</accession>
<name>A0AAN7M9K0_TRANT</name>
<dbReference type="FunFam" id="1.25.40.10:FF:000243">
    <property type="entry name" value="Pentatricopeptide repeat-containing protein chloroplastic"/>
    <property type="match status" value="1"/>
</dbReference>
<evidence type="ECO:0008006" key="5">
    <source>
        <dbReference type="Google" id="ProtNLM"/>
    </source>
</evidence>
<dbReference type="PROSITE" id="PS51375">
    <property type="entry name" value="PPR"/>
    <property type="match status" value="5"/>
</dbReference>
<gene>
    <name evidence="3" type="ORF">SAY86_000058</name>
</gene>
<proteinExistence type="predicted"/>
<dbReference type="PANTHER" id="PTHR47926">
    <property type="entry name" value="PENTATRICOPEPTIDE REPEAT-CONTAINING PROTEIN"/>
    <property type="match status" value="1"/>
</dbReference>
<dbReference type="Gene3D" id="1.25.40.10">
    <property type="entry name" value="Tetratricopeptide repeat domain"/>
    <property type="match status" value="5"/>
</dbReference>
<evidence type="ECO:0000313" key="3">
    <source>
        <dbReference type="EMBL" id="KAK4801855.1"/>
    </source>
</evidence>
<feature type="repeat" description="PPR" evidence="2">
    <location>
        <begin position="68"/>
        <end position="102"/>
    </location>
</feature>
<feature type="repeat" description="PPR" evidence="2">
    <location>
        <begin position="170"/>
        <end position="204"/>
    </location>
</feature>
<organism evidence="3 4">
    <name type="scientific">Trapa natans</name>
    <name type="common">Water chestnut</name>
    <dbReference type="NCBI Taxonomy" id="22666"/>
    <lineage>
        <taxon>Eukaryota</taxon>
        <taxon>Viridiplantae</taxon>
        <taxon>Streptophyta</taxon>
        <taxon>Embryophyta</taxon>
        <taxon>Tracheophyta</taxon>
        <taxon>Spermatophyta</taxon>
        <taxon>Magnoliopsida</taxon>
        <taxon>eudicotyledons</taxon>
        <taxon>Gunneridae</taxon>
        <taxon>Pentapetalae</taxon>
        <taxon>rosids</taxon>
        <taxon>malvids</taxon>
        <taxon>Myrtales</taxon>
        <taxon>Lythraceae</taxon>
        <taxon>Trapa</taxon>
    </lineage>
</organism>
<dbReference type="Proteomes" id="UP001346149">
    <property type="component" value="Unassembled WGS sequence"/>
</dbReference>
<evidence type="ECO:0000256" key="2">
    <source>
        <dbReference type="PROSITE-ProRule" id="PRU00708"/>
    </source>
</evidence>
<dbReference type="Pfam" id="PF13041">
    <property type="entry name" value="PPR_2"/>
    <property type="match status" value="1"/>
</dbReference>
<feature type="repeat" description="PPR" evidence="2">
    <location>
        <begin position="509"/>
        <end position="543"/>
    </location>
</feature>
<sequence>MELRSLVGTLRQCGRARSVRHGKSFHCHFVKLGLSSDVYYANNLMSMYVESNSLEDAYHLFEQMPVRNLVTWSTIISAYAGAAEPDIAIRMYNLMLESEDESPNGFVYSAVLKACSLSGDIELGKSIHKRIHGTRLESDTVLLNTLMDMYAKCGSMHEARRVFDDIKEKTSVSWNTVISGYCKEGLMEEALRLFYQMTKPNAISWNIIIAGFAENGSQHALECIRIMHREGFKLDEFTFPCALKSCGSLGSVALGRQVHGYVEKSGFGSSCFSATALVDMYSDCIQLDDATRVFYEYLAQGVSIHESLVLYNSMLSGYVLGGRDKAALEMLSKIHSSGVCMDSYTFSSGLKASFNSLNLRVGLQVHGLATTSGYGLDYVIGSIVIDLYANHGKIGDALRLFHLLPTKDMVAWSGLIVGSAKAGLYSLSYSLFRDMISLGEDVDEFIITSTVKVCSSLVSIRSGKQVHAFCVKNGYLSDGVVVTSLIDMYTKCGEIDKALALFTKLLVRDTVCWTGIIVGCGQNGRAQEAIRLFHEMLETGLKPNEVTFLGVLAACRHSGLVEQARTLFKSMETDYELIPHFEHYYCMVELLGQAGYLNDAEDLIFSMPMKPDKTIWSSLLAAAGNHRNTELVNRIGQRLLAILPEDPSVYVMISNVYATLGMWDHLSKVRESARDVGAKEAGKSWVEISL</sequence>
<dbReference type="EMBL" id="JAXQNO010000002">
    <property type="protein sequence ID" value="KAK4801855.1"/>
    <property type="molecule type" value="Genomic_DNA"/>
</dbReference>
<feature type="repeat" description="PPR" evidence="2">
    <location>
        <begin position="139"/>
        <end position="169"/>
    </location>
</feature>
<dbReference type="NCBIfam" id="TIGR00756">
    <property type="entry name" value="PPR"/>
    <property type="match status" value="5"/>
</dbReference>